<dbReference type="SUPFAM" id="SSF56784">
    <property type="entry name" value="HAD-like"/>
    <property type="match status" value="1"/>
</dbReference>
<evidence type="ECO:0000313" key="1">
    <source>
        <dbReference type="EMBL" id="ESK66149.1"/>
    </source>
</evidence>
<dbReference type="NCBIfam" id="TIGR01662">
    <property type="entry name" value="HAD-SF-IIIA"/>
    <property type="match status" value="1"/>
</dbReference>
<keyword evidence="2" id="KW-1185">Reference proteome</keyword>
<gene>
    <name evidence="1" type="ORF">GCWU000182_000492</name>
</gene>
<dbReference type="EMBL" id="ACIN03000003">
    <property type="protein sequence ID" value="ESK66149.1"/>
    <property type="molecule type" value="Genomic_DNA"/>
</dbReference>
<dbReference type="HOGENOM" id="CLU_056221_4_0_9"/>
<dbReference type="InterPro" id="IPR006439">
    <property type="entry name" value="HAD-SF_hydro_IA"/>
</dbReference>
<dbReference type="GeneID" id="84816589"/>
<organism evidence="1 2">
    <name type="scientific">Abiotrophia defectiva ATCC 49176</name>
    <dbReference type="NCBI Taxonomy" id="592010"/>
    <lineage>
        <taxon>Bacteria</taxon>
        <taxon>Bacillati</taxon>
        <taxon>Bacillota</taxon>
        <taxon>Bacilli</taxon>
        <taxon>Lactobacillales</taxon>
        <taxon>Aerococcaceae</taxon>
        <taxon>Abiotrophia</taxon>
    </lineage>
</organism>
<dbReference type="NCBIfam" id="TIGR01668">
    <property type="entry name" value="YqeG_hyp_ppase"/>
    <property type="match status" value="1"/>
</dbReference>
<comment type="caution">
    <text evidence="1">The sequence shown here is derived from an EMBL/GenBank/DDBJ whole genome shotgun (WGS) entry which is preliminary data.</text>
</comment>
<dbReference type="Proteomes" id="UP000019050">
    <property type="component" value="Unassembled WGS sequence"/>
</dbReference>
<evidence type="ECO:0000313" key="2">
    <source>
        <dbReference type="Proteomes" id="UP000019050"/>
    </source>
</evidence>
<reference evidence="1" key="1">
    <citation type="submission" date="2013-06" db="EMBL/GenBank/DDBJ databases">
        <authorList>
            <person name="Weinstock G."/>
            <person name="Sodergren E."/>
            <person name="Clifton S."/>
            <person name="Fulton L."/>
            <person name="Fulton B."/>
            <person name="Courtney L."/>
            <person name="Fronick C."/>
            <person name="Harrison M."/>
            <person name="Strong C."/>
            <person name="Farmer C."/>
            <person name="Delahaunty K."/>
            <person name="Markovic C."/>
            <person name="Hall O."/>
            <person name="Minx P."/>
            <person name="Tomlinson C."/>
            <person name="Mitreva M."/>
            <person name="Nelson J."/>
            <person name="Hou S."/>
            <person name="Wollam A."/>
            <person name="Pepin K.H."/>
            <person name="Johnson M."/>
            <person name="Bhonagiri V."/>
            <person name="Nash W.E."/>
            <person name="Warren W."/>
            <person name="Chinwalla A."/>
            <person name="Mardis E.R."/>
            <person name="Wilson R.K."/>
        </authorList>
    </citation>
    <scope>NUCLEOTIDE SEQUENCE [LARGE SCALE GENOMIC DNA]</scope>
    <source>
        <strain evidence="1">ATCC 49176</strain>
    </source>
</reference>
<dbReference type="InterPro" id="IPR006549">
    <property type="entry name" value="HAD-SF_hydro_IIIA"/>
</dbReference>
<name>W1Q6E5_ABIDE</name>
<sequence length="174" mass="19715">MKRYITPSWTINSVYDIQPQDLLKRGYEAAIIDLDNTVIAWNNMNYTEEMADWINRMTQAGVKIYILSNNKVERVAKVAEPLGIPYKAGALKPRRKNFQVALDALGTTQANTIMIGDQIMTDIIGANRAKMASILVKPIARNDNFYTWANRAIERLALKLVGIKRKGDWGDQLD</sequence>
<protein>
    <submittedName>
        <fullName evidence="1">HAD phosphatase, family IIIA</fullName>
    </submittedName>
</protein>
<dbReference type="eggNOG" id="COG2179">
    <property type="taxonomic scope" value="Bacteria"/>
</dbReference>
<dbReference type="InterPro" id="IPR010021">
    <property type="entry name" value="PGPP1/Gep4"/>
</dbReference>
<dbReference type="GO" id="GO:0008962">
    <property type="term" value="F:phosphatidylglycerophosphatase activity"/>
    <property type="evidence" value="ECO:0007669"/>
    <property type="project" value="InterPro"/>
</dbReference>
<proteinExistence type="predicted"/>
<dbReference type="InterPro" id="IPR036412">
    <property type="entry name" value="HAD-like_sf"/>
</dbReference>
<dbReference type="InterPro" id="IPR023214">
    <property type="entry name" value="HAD_sf"/>
</dbReference>
<accession>W1Q6E5</accession>
<dbReference type="STRING" id="592010.GCWU000182_000492"/>
<dbReference type="CDD" id="cd16416">
    <property type="entry name" value="HAD_BsYqeG-like"/>
    <property type="match status" value="1"/>
</dbReference>
<dbReference type="NCBIfam" id="TIGR01549">
    <property type="entry name" value="HAD-SF-IA-v1"/>
    <property type="match status" value="1"/>
</dbReference>
<dbReference type="Pfam" id="PF00702">
    <property type="entry name" value="Hydrolase"/>
    <property type="match status" value="1"/>
</dbReference>
<dbReference type="RefSeq" id="WP_023391143.1">
    <property type="nucleotide sequence ID" value="NZ_KI535340.1"/>
</dbReference>
<dbReference type="AlphaFoldDB" id="W1Q6E5"/>
<dbReference type="Gene3D" id="3.40.50.1000">
    <property type="entry name" value="HAD superfamily/HAD-like"/>
    <property type="match status" value="1"/>
</dbReference>